<dbReference type="InterPro" id="IPR007492">
    <property type="entry name" value="LytTR_DNA-bd_dom"/>
</dbReference>
<dbReference type="Pfam" id="PF04397">
    <property type="entry name" value="LytTR"/>
    <property type="match status" value="1"/>
</dbReference>
<keyword evidence="1" id="KW-0472">Membrane</keyword>
<dbReference type="PANTHER" id="PTHR35152">
    <property type="entry name" value="DOMAIN SIGNALLING PROTEIN, PUTATIVE (AFU_ORTHOLOGUE AFUA_5G11310)-RELATED"/>
    <property type="match status" value="1"/>
</dbReference>
<dbReference type="EMBL" id="JBHMEC010000017">
    <property type="protein sequence ID" value="MFB9150372.1"/>
    <property type="molecule type" value="Genomic_DNA"/>
</dbReference>
<keyword evidence="1" id="KW-0812">Transmembrane</keyword>
<feature type="transmembrane region" description="Helical" evidence="1">
    <location>
        <begin position="114"/>
        <end position="131"/>
    </location>
</feature>
<organism evidence="4 5">
    <name type="scientific">Roseovarius ramblicola</name>
    <dbReference type="NCBI Taxonomy" id="2022336"/>
    <lineage>
        <taxon>Bacteria</taxon>
        <taxon>Pseudomonadati</taxon>
        <taxon>Pseudomonadota</taxon>
        <taxon>Alphaproteobacteria</taxon>
        <taxon>Rhodobacterales</taxon>
        <taxon>Roseobacteraceae</taxon>
        <taxon>Roseovarius</taxon>
    </lineage>
</organism>
<feature type="transmembrane region" description="Helical" evidence="1">
    <location>
        <begin position="48"/>
        <end position="73"/>
    </location>
</feature>
<accession>A0ABV5I0Z0</accession>
<comment type="caution">
    <text evidence="4">The sequence shown here is derived from an EMBL/GenBank/DDBJ whole genome shotgun (WGS) entry which is preliminary data.</text>
</comment>
<feature type="transmembrane region" description="Helical" evidence="1">
    <location>
        <begin position="79"/>
        <end position="102"/>
    </location>
</feature>
<dbReference type="InterPro" id="IPR012073">
    <property type="entry name" value="LytTR_MHYT"/>
</dbReference>
<dbReference type="Gene3D" id="2.40.50.1020">
    <property type="entry name" value="LytTr DNA-binding domain"/>
    <property type="match status" value="1"/>
</dbReference>
<feature type="transmembrane region" description="Helical" evidence="1">
    <location>
        <begin position="16"/>
        <end position="36"/>
    </location>
</feature>
<evidence type="ECO:0000259" key="3">
    <source>
        <dbReference type="PROSITE" id="PS50930"/>
    </source>
</evidence>
<dbReference type="Pfam" id="PF03707">
    <property type="entry name" value="MHYT"/>
    <property type="match status" value="2"/>
</dbReference>
<evidence type="ECO:0000313" key="5">
    <source>
        <dbReference type="Proteomes" id="UP001589670"/>
    </source>
</evidence>
<protein>
    <submittedName>
        <fullName evidence="4">MHYT domain-containing protein</fullName>
    </submittedName>
</protein>
<feature type="transmembrane region" description="Helical" evidence="1">
    <location>
        <begin position="217"/>
        <end position="241"/>
    </location>
</feature>
<dbReference type="PANTHER" id="PTHR35152:SF1">
    <property type="entry name" value="DOMAIN SIGNALLING PROTEIN, PUTATIVE (AFU_ORTHOLOGUE AFUA_5G11310)-RELATED"/>
    <property type="match status" value="1"/>
</dbReference>
<feature type="domain" description="MHYT" evidence="2">
    <location>
        <begin position="13"/>
        <end position="200"/>
    </location>
</feature>
<dbReference type="PROSITE" id="PS50924">
    <property type="entry name" value="MHYT"/>
    <property type="match status" value="1"/>
</dbReference>
<evidence type="ECO:0000259" key="2">
    <source>
        <dbReference type="PROSITE" id="PS50924"/>
    </source>
</evidence>
<keyword evidence="5" id="KW-1185">Reference proteome</keyword>
<dbReference type="PROSITE" id="PS50930">
    <property type="entry name" value="HTH_LYTTR"/>
    <property type="match status" value="1"/>
</dbReference>
<dbReference type="PIRSF" id="PIRSF036615">
    <property type="entry name" value="MHYT_LytTR"/>
    <property type="match status" value="1"/>
</dbReference>
<keyword evidence="1" id="KW-1133">Transmembrane helix</keyword>
<feature type="domain" description="HTH LytTR-type" evidence="3">
    <location>
        <begin position="272"/>
        <end position="378"/>
    </location>
</feature>
<gene>
    <name evidence="4" type="ORF">ACFFU4_11495</name>
</gene>
<feature type="transmembrane region" description="Helical" evidence="1">
    <location>
        <begin position="143"/>
        <end position="168"/>
    </location>
</feature>
<feature type="transmembrane region" description="Helical" evidence="1">
    <location>
        <begin position="175"/>
        <end position="197"/>
    </location>
</feature>
<dbReference type="InterPro" id="IPR005330">
    <property type="entry name" value="MHYT_dom"/>
</dbReference>
<dbReference type="SMART" id="SM00850">
    <property type="entry name" value="LytTR"/>
    <property type="match status" value="1"/>
</dbReference>
<proteinExistence type="predicted"/>
<reference evidence="4 5" key="1">
    <citation type="submission" date="2024-09" db="EMBL/GenBank/DDBJ databases">
        <authorList>
            <person name="Sun Q."/>
            <person name="Mori K."/>
        </authorList>
    </citation>
    <scope>NUCLEOTIDE SEQUENCE [LARGE SCALE GENOMIC DNA]</scope>
    <source>
        <strain evidence="4 5">CECT 9424</strain>
    </source>
</reference>
<sequence length="378" mass="39956">MGGRARNIVEYSHDPLLVIASLAVALMAGFTGLTLTRGASGLPAGRRQVVVAMSAFALGGGIWSMHFVAMLGLELPILFYYDALTTMISALIAILIVGVALLLMHFGRRTRSRIVMAGVLVGLGIPAMHYTGMSGMELCRPVYSASGVAAAVGLSVALAVAAFWMAYVRRDTRSIVFGTLGFGVAVFAVHFTAMAGTQFTIVQQAGADGPRIGNDTLAFGVTLAAFLISGAFLMTGATVAAHEDGHPGANTPVPATGTDVSESVPATGEVRIPYEKDGRIHFVEARMVAAIRAEGHYTVVYFGAQRALSPWSMSETERRLPDTGMIRTHRSYFVNPVHVSGFERKKDTGVVFFEGGGAIAKAPVSRSRLSEVRALFGV</sequence>
<evidence type="ECO:0000313" key="4">
    <source>
        <dbReference type="EMBL" id="MFB9150372.1"/>
    </source>
</evidence>
<dbReference type="Proteomes" id="UP001589670">
    <property type="component" value="Unassembled WGS sequence"/>
</dbReference>
<name>A0ABV5I0Z0_9RHOB</name>
<evidence type="ECO:0000256" key="1">
    <source>
        <dbReference type="PROSITE-ProRule" id="PRU00244"/>
    </source>
</evidence>
<dbReference type="RefSeq" id="WP_377069912.1">
    <property type="nucleotide sequence ID" value="NZ_JBHMEC010000017.1"/>
</dbReference>